<evidence type="ECO:0000313" key="2">
    <source>
        <dbReference type="Proteomes" id="UP000070092"/>
    </source>
</evidence>
<dbReference type="PATRIC" id="fig|1681.53.peg.221"/>
<comment type="caution">
    <text evidence="1">The sequence shown here is derived from an EMBL/GenBank/DDBJ whole genome shotgun (WGS) entry which is preliminary data.</text>
</comment>
<proteinExistence type="predicted"/>
<reference evidence="1 2" key="1">
    <citation type="submission" date="2016-01" db="EMBL/GenBank/DDBJ databases">
        <authorList>
            <person name="Oliw E.H."/>
        </authorList>
    </citation>
    <scope>NUCLEOTIDE SEQUENCE [LARGE SCALE GENOMIC DNA]</scope>
    <source>
        <strain evidence="1 2">MJR8628B</strain>
    </source>
</reference>
<evidence type="ECO:0000313" key="1">
    <source>
        <dbReference type="EMBL" id="KWZ82676.1"/>
    </source>
</evidence>
<gene>
    <name evidence="1" type="ORF">HMPREF3196_00226</name>
</gene>
<dbReference type="EMBL" id="LRPO01000006">
    <property type="protein sequence ID" value="KWZ82676.1"/>
    <property type="molecule type" value="Genomic_DNA"/>
</dbReference>
<name>A0A133KT37_BIFBI</name>
<feature type="non-terminal residue" evidence="1">
    <location>
        <position position="84"/>
    </location>
</feature>
<sequence length="84" mass="9350">MTEQSPVLSKVTQQACDYASVKVIDALIRRSGYGNREIDRLCDGTITYGRIRDIRNGLEAPVRLPEFLLICEVGYIVLDSSMGV</sequence>
<dbReference type="AlphaFoldDB" id="A0A133KT37"/>
<dbReference type="Proteomes" id="UP000070092">
    <property type="component" value="Unassembled WGS sequence"/>
</dbReference>
<protein>
    <recommendedName>
        <fullName evidence="3">XRE family transcriptional regulator</fullName>
    </recommendedName>
</protein>
<organism evidence="1 2">
    <name type="scientific">Bifidobacterium bifidum</name>
    <dbReference type="NCBI Taxonomy" id="1681"/>
    <lineage>
        <taxon>Bacteria</taxon>
        <taxon>Bacillati</taxon>
        <taxon>Actinomycetota</taxon>
        <taxon>Actinomycetes</taxon>
        <taxon>Bifidobacteriales</taxon>
        <taxon>Bifidobacteriaceae</taxon>
        <taxon>Bifidobacterium</taxon>
    </lineage>
</organism>
<accession>A0A133KT37</accession>
<evidence type="ECO:0008006" key="3">
    <source>
        <dbReference type="Google" id="ProtNLM"/>
    </source>
</evidence>